<dbReference type="AlphaFoldDB" id="A0A4Z0LTR6"/>
<name>A0A4Z0LTR6_9GAMM</name>
<dbReference type="Proteomes" id="UP000298050">
    <property type="component" value="Unassembled WGS sequence"/>
</dbReference>
<sequence length="103" mass="11746">MPPKETSLELSDVDLALQVLEALDEYCSLGRAIYASEWEEINNNLIKYFGCRSISQFERLKRGVTVRQEYGSDSIVVFTDNDEEISVPISPEILGSKLKQLFR</sequence>
<accession>A0A4Z0LTR6</accession>
<evidence type="ECO:0000313" key="2">
    <source>
        <dbReference type="Proteomes" id="UP000298050"/>
    </source>
</evidence>
<evidence type="ECO:0000313" key="1">
    <source>
        <dbReference type="EMBL" id="TGD70587.1"/>
    </source>
</evidence>
<proteinExistence type="predicted"/>
<keyword evidence="2" id="KW-1185">Reference proteome</keyword>
<gene>
    <name evidence="1" type="ORF">E4634_20960</name>
</gene>
<organism evidence="1 2">
    <name type="scientific">Mangrovimicrobium sediminis</name>
    <dbReference type="NCBI Taxonomy" id="2562682"/>
    <lineage>
        <taxon>Bacteria</taxon>
        <taxon>Pseudomonadati</taxon>
        <taxon>Pseudomonadota</taxon>
        <taxon>Gammaproteobacteria</taxon>
        <taxon>Cellvibrionales</taxon>
        <taxon>Halieaceae</taxon>
        <taxon>Mangrovimicrobium</taxon>
    </lineage>
</organism>
<protein>
    <submittedName>
        <fullName evidence="1">Uncharacterized protein</fullName>
    </submittedName>
</protein>
<comment type="caution">
    <text evidence="1">The sequence shown here is derived from an EMBL/GenBank/DDBJ whole genome shotgun (WGS) entry which is preliminary data.</text>
</comment>
<dbReference type="EMBL" id="SRLE01000028">
    <property type="protein sequence ID" value="TGD70587.1"/>
    <property type="molecule type" value="Genomic_DNA"/>
</dbReference>
<reference evidence="1 2" key="1">
    <citation type="submission" date="2019-04" db="EMBL/GenBank/DDBJ databases">
        <title>Taxonomy of novel Haliea sp. from mangrove soil of West Coast of India.</title>
        <authorList>
            <person name="Verma A."/>
            <person name="Kumar P."/>
            <person name="Krishnamurthi S."/>
        </authorList>
    </citation>
    <scope>NUCLEOTIDE SEQUENCE [LARGE SCALE GENOMIC DNA]</scope>
    <source>
        <strain evidence="1 2">SAOS-164</strain>
    </source>
</reference>